<evidence type="ECO:0000256" key="1">
    <source>
        <dbReference type="ARBA" id="ARBA00004141"/>
    </source>
</evidence>
<feature type="transmembrane region" description="Helical" evidence="5">
    <location>
        <begin position="294"/>
        <end position="313"/>
    </location>
</feature>
<proteinExistence type="predicted"/>
<evidence type="ECO:0000256" key="3">
    <source>
        <dbReference type="ARBA" id="ARBA00022989"/>
    </source>
</evidence>
<keyword evidence="8" id="KW-1185">Reference proteome</keyword>
<reference evidence="7 8" key="1">
    <citation type="submission" date="2016-06" db="EMBL/GenBank/DDBJ databases">
        <authorList>
            <person name="Olsen C.W."/>
            <person name="Carey S."/>
            <person name="Hinshaw L."/>
            <person name="Karasin A.I."/>
        </authorList>
    </citation>
    <scope>NUCLEOTIDE SEQUENCE [LARGE SCALE GENOMIC DNA]</scope>
    <source>
        <strain evidence="7 8">LZ-22</strain>
    </source>
</reference>
<evidence type="ECO:0000313" key="8">
    <source>
        <dbReference type="Proteomes" id="UP000199086"/>
    </source>
</evidence>
<dbReference type="OrthoDB" id="4989419at2"/>
<dbReference type="Proteomes" id="UP000199086">
    <property type="component" value="Unassembled WGS sequence"/>
</dbReference>
<feature type="transmembrane region" description="Helical" evidence="5">
    <location>
        <begin position="103"/>
        <end position="124"/>
    </location>
</feature>
<accession>A0A1G6HI98</accession>
<dbReference type="Pfam" id="PF13515">
    <property type="entry name" value="FUSC_2"/>
    <property type="match status" value="1"/>
</dbReference>
<keyword evidence="2 5" id="KW-0812">Transmembrane</keyword>
<sequence length="363" mass="38482">MRDGLVRRVVSGPVKGLLDVGPHDRAHVPAIRAGGSISLPLLFVWFIGHPELAPFVAFGAMTGIYGRNVSRRHRAAMQSQAAVSLVVAVVLGTIISLYPERDWLLVVAGATFAAVVSVAAHLLAWRPPGPLFQLFGLAVCANTAGSTWHTVGIAFLVSSASALFAILFSLIGRRETNPRPAPGLPGPRQAWDHFRSDATMRHIVRMGGATLVTGALTTLMGIGHPYWGMVAAAAPLAAPTTGRQVQRGLHRIIGTLGGLVIAALCLLFLPQGLPIIIAIIIFQAGAELFVIRNYTLGLLSITPLALLMGQLVHPQPIGTVLWDRGVETAVGVLVSVAFTFLTHADDDSPEADDEEFLEAVSPR</sequence>
<feature type="transmembrane region" description="Helical" evidence="5">
    <location>
        <begin position="252"/>
        <end position="282"/>
    </location>
</feature>
<feature type="transmembrane region" description="Helical" evidence="5">
    <location>
        <begin position="42"/>
        <end position="65"/>
    </location>
</feature>
<keyword evidence="4 5" id="KW-0472">Membrane</keyword>
<dbReference type="RefSeq" id="WP_139283257.1">
    <property type="nucleotide sequence ID" value="NZ_FMYF01000010.1"/>
</dbReference>
<name>A0A1G6HI98_9ACTN</name>
<gene>
    <name evidence="7" type="ORF">GA0111570_11087</name>
</gene>
<dbReference type="GO" id="GO:0016020">
    <property type="term" value="C:membrane"/>
    <property type="evidence" value="ECO:0007669"/>
    <property type="project" value="UniProtKB-SubCell"/>
</dbReference>
<keyword evidence="3 5" id="KW-1133">Transmembrane helix</keyword>
<dbReference type="EMBL" id="FMYF01000010">
    <property type="protein sequence ID" value="SDB93931.1"/>
    <property type="molecule type" value="Genomic_DNA"/>
</dbReference>
<dbReference type="InterPro" id="IPR049453">
    <property type="entry name" value="Memb_transporter_dom"/>
</dbReference>
<organism evidence="7 8">
    <name type="scientific">Raineyella antarctica</name>
    <dbReference type="NCBI Taxonomy" id="1577474"/>
    <lineage>
        <taxon>Bacteria</taxon>
        <taxon>Bacillati</taxon>
        <taxon>Actinomycetota</taxon>
        <taxon>Actinomycetes</taxon>
        <taxon>Propionibacteriales</taxon>
        <taxon>Propionibacteriaceae</taxon>
        <taxon>Raineyella</taxon>
    </lineage>
</organism>
<dbReference type="STRING" id="1577474.GA0111570_11087"/>
<feature type="transmembrane region" description="Helical" evidence="5">
    <location>
        <begin position="77"/>
        <end position="97"/>
    </location>
</feature>
<dbReference type="AlphaFoldDB" id="A0A1G6HI98"/>
<evidence type="ECO:0000256" key="2">
    <source>
        <dbReference type="ARBA" id="ARBA00022692"/>
    </source>
</evidence>
<evidence type="ECO:0000259" key="6">
    <source>
        <dbReference type="Pfam" id="PF13515"/>
    </source>
</evidence>
<evidence type="ECO:0000256" key="4">
    <source>
        <dbReference type="ARBA" id="ARBA00023136"/>
    </source>
</evidence>
<evidence type="ECO:0000256" key="5">
    <source>
        <dbReference type="SAM" id="Phobius"/>
    </source>
</evidence>
<feature type="transmembrane region" description="Helical" evidence="5">
    <location>
        <begin position="154"/>
        <end position="172"/>
    </location>
</feature>
<evidence type="ECO:0000313" key="7">
    <source>
        <dbReference type="EMBL" id="SDB93931.1"/>
    </source>
</evidence>
<feature type="domain" description="Integral membrane bound transporter" evidence="6">
    <location>
        <begin position="214"/>
        <end position="337"/>
    </location>
</feature>
<comment type="subcellular location">
    <subcellularLocation>
        <location evidence="1">Membrane</location>
        <topology evidence="1">Multi-pass membrane protein</topology>
    </subcellularLocation>
</comment>
<protein>
    <submittedName>
        <fullName evidence="7">Fusaric acid resistance protein-like</fullName>
    </submittedName>
</protein>